<accession>A0A1Y1RU32</accession>
<dbReference type="AlphaFoldDB" id="A0A1Y1RU32"/>
<dbReference type="Pfam" id="PF00149">
    <property type="entry name" value="Metallophos"/>
    <property type="match status" value="1"/>
</dbReference>
<dbReference type="SUPFAM" id="SSF56300">
    <property type="entry name" value="Metallo-dependent phosphatases"/>
    <property type="match status" value="1"/>
</dbReference>
<dbReference type="GO" id="GO:0016787">
    <property type="term" value="F:hydrolase activity"/>
    <property type="evidence" value="ECO:0007669"/>
    <property type="project" value="InterPro"/>
</dbReference>
<evidence type="ECO:0000259" key="1">
    <source>
        <dbReference type="PROSITE" id="PS00125"/>
    </source>
</evidence>
<dbReference type="PROSITE" id="PS00125">
    <property type="entry name" value="SER_THR_PHOSPHATASE"/>
    <property type="match status" value="1"/>
</dbReference>
<comment type="caution">
    <text evidence="2">The sequence shown here is derived from an EMBL/GenBank/DDBJ whole genome shotgun (WGS) entry which is preliminary data.</text>
</comment>
<dbReference type="Gene3D" id="3.60.21.10">
    <property type="match status" value="1"/>
</dbReference>
<reference evidence="2 3" key="1">
    <citation type="submission" date="2017-03" db="EMBL/GenBank/DDBJ databases">
        <title>Draft Genome sequence of Marispirochaeta sp. strain JC444.</title>
        <authorList>
            <person name="Shivani Y."/>
            <person name="Subhash Y."/>
            <person name="Sasikala C."/>
            <person name="Ramana C."/>
        </authorList>
    </citation>
    <scope>NUCLEOTIDE SEQUENCE [LARGE SCALE GENOMIC DNA]</scope>
    <source>
        <strain evidence="2 3">JC444</strain>
    </source>
</reference>
<dbReference type="InterPro" id="IPR006186">
    <property type="entry name" value="Ser/Thr-sp_prot-phosphatase"/>
</dbReference>
<dbReference type="EMBL" id="MWQY01000023">
    <property type="protein sequence ID" value="ORC31838.1"/>
    <property type="molecule type" value="Genomic_DNA"/>
</dbReference>
<dbReference type="InterPro" id="IPR029052">
    <property type="entry name" value="Metallo-depent_PP-like"/>
</dbReference>
<dbReference type="STRING" id="1963862.B4O97_16365"/>
<organism evidence="2 3">
    <name type="scientific">Marispirochaeta aestuarii</name>
    <dbReference type="NCBI Taxonomy" id="1963862"/>
    <lineage>
        <taxon>Bacteria</taxon>
        <taxon>Pseudomonadati</taxon>
        <taxon>Spirochaetota</taxon>
        <taxon>Spirochaetia</taxon>
        <taxon>Spirochaetales</taxon>
        <taxon>Spirochaetaceae</taxon>
        <taxon>Marispirochaeta</taxon>
    </lineage>
</organism>
<sequence>MAVNQILIQKLKKLRDAKTPPGCDILEGELHTIIGLMSSPSWNVRPLDDSAAPGGLVRLEPNLPSLVIPDLHGRRDFFYRALTLPLYQGRNFLDLLAEKRGNVVCVGDAFHGEAPVRERWKAAYDEFLTGFRKRRAMNHEMADNLRLLQMIFSVMQEYPENFFFLKGNHENIDNELGRGNYPFRKFVNEGEMVKVWTRLFLGDNCLALLKQYENLLPLAAEGDGFLVTHAEPQRGFSRMEIINAYSDDDVLYGLTWTDNGEAQPGSVANTLDSFFPERTGSICFGGHRPVKGFFALRNEDRYVQINHPVAQLVAIVRRGEDFSPDEQIVRLDTDNTVRRG</sequence>
<gene>
    <name evidence="2" type="ORF">B4O97_16365</name>
</gene>
<proteinExistence type="predicted"/>
<dbReference type="InterPro" id="IPR004843">
    <property type="entry name" value="Calcineurin-like_PHP"/>
</dbReference>
<name>A0A1Y1RU32_9SPIO</name>
<protein>
    <recommendedName>
        <fullName evidence="1">Serine/threonine specific protein phosphatases domain-containing protein</fullName>
    </recommendedName>
</protein>
<feature type="domain" description="Serine/threonine specific protein phosphatases" evidence="1">
    <location>
        <begin position="165"/>
        <end position="170"/>
    </location>
</feature>
<keyword evidence="3" id="KW-1185">Reference proteome</keyword>
<dbReference type="Proteomes" id="UP000192343">
    <property type="component" value="Unassembled WGS sequence"/>
</dbReference>
<evidence type="ECO:0000313" key="3">
    <source>
        <dbReference type="Proteomes" id="UP000192343"/>
    </source>
</evidence>
<evidence type="ECO:0000313" key="2">
    <source>
        <dbReference type="EMBL" id="ORC31838.1"/>
    </source>
</evidence>